<dbReference type="SMART" id="SM00933">
    <property type="entry name" value="NurA"/>
    <property type="match status" value="1"/>
</dbReference>
<gene>
    <name evidence="2" type="ORF">SSCH_60023</name>
</gene>
<reference evidence="3" key="1">
    <citation type="submission" date="2015-01" db="EMBL/GenBank/DDBJ databases">
        <authorList>
            <person name="Manzoor Shahid"/>
            <person name="Zubair Saima"/>
        </authorList>
    </citation>
    <scope>NUCLEOTIDE SEQUENCE [LARGE SCALE GENOMIC DNA]</scope>
    <source>
        <strain evidence="3">Sp3</strain>
    </source>
</reference>
<organism evidence="2 3">
    <name type="scientific">Syntrophaceticus schinkii</name>
    <dbReference type="NCBI Taxonomy" id="499207"/>
    <lineage>
        <taxon>Bacteria</taxon>
        <taxon>Bacillati</taxon>
        <taxon>Bacillota</taxon>
        <taxon>Clostridia</taxon>
        <taxon>Thermoanaerobacterales</taxon>
        <taxon>Thermoanaerobacterales Family III. Incertae Sedis</taxon>
        <taxon>Syntrophaceticus</taxon>
    </lineage>
</organism>
<dbReference type="InterPro" id="IPR018977">
    <property type="entry name" value="NurA_domain"/>
</dbReference>
<dbReference type="Pfam" id="PF09376">
    <property type="entry name" value="NurA"/>
    <property type="match status" value="1"/>
</dbReference>
<evidence type="ECO:0000313" key="3">
    <source>
        <dbReference type="Proteomes" id="UP000046155"/>
    </source>
</evidence>
<dbReference type="EMBL" id="CDRZ01000258">
    <property type="protein sequence ID" value="CEO89758.1"/>
    <property type="molecule type" value="Genomic_DNA"/>
</dbReference>
<dbReference type="Proteomes" id="UP000046155">
    <property type="component" value="Unassembled WGS sequence"/>
</dbReference>
<sequence>MLHEDQLVSELKELNNYLEKRHRVGGTTGERRQQAEQKGVFAPLSGLSGKEISSFFQGRPLVGVDGSLATYGASYPYVVTFFRALAHTTSSGSSNERIWVQEIFSPLLPRYQEKMEERISKGQNPDEAMAHLRWETLATLEAKAALQVLESRPRLVVFDGGFARLKMHAPQIWNELKVTALEQEVLLLGVTEEIATCSLAQTLIAEGEQGLPGLMGDREILFGLLQPGETYRLHEGDSGEQGRLYARFARHPQVVAVDYLRDQESVFEPALNFLYSITPSHGRGFPLWLDVVDAEVRLSREEVEAMIATCLDPAMAEVFLRPLRASREL</sequence>
<name>A0A0B7MNG1_9FIRM</name>
<feature type="domain" description="NurA" evidence="1">
    <location>
        <begin position="59"/>
        <end position="298"/>
    </location>
</feature>
<dbReference type="AlphaFoldDB" id="A0A0B7MNG1"/>
<dbReference type="RefSeq" id="WP_044665638.1">
    <property type="nucleotide sequence ID" value="NZ_CDRZ01000258.1"/>
</dbReference>
<keyword evidence="3" id="KW-1185">Reference proteome</keyword>
<dbReference type="OrthoDB" id="2986419at2"/>
<protein>
    <recommendedName>
        <fullName evidence="1">NurA domain-containing protein</fullName>
    </recommendedName>
</protein>
<evidence type="ECO:0000259" key="1">
    <source>
        <dbReference type="SMART" id="SM00933"/>
    </source>
</evidence>
<evidence type="ECO:0000313" key="2">
    <source>
        <dbReference type="EMBL" id="CEO89758.1"/>
    </source>
</evidence>
<proteinExistence type="predicted"/>
<accession>A0A0B7MNG1</accession>